<dbReference type="SUPFAM" id="SSF50475">
    <property type="entry name" value="FMN-binding split barrel"/>
    <property type="match status" value="1"/>
</dbReference>
<comment type="caution">
    <text evidence="4">The sequence shown here is derived from an EMBL/GenBank/DDBJ whole genome shotgun (WGS) entry which is preliminary data.</text>
</comment>
<feature type="region of interest" description="Disordered" evidence="2">
    <location>
        <begin position="38"/>
        <end position="73"/>
    </location>
</feature>
<evidence type="ECO:0000256" key="1">
    <source>
        <dbReference type="ARBA" id="ARBA00023002"/>
    </source>
</evidence>
<feature type="domain" description="Pyridoxamine 5'-phosphate oxidase N-terminal" evidence="3">
    <location>
        <begin position="76"/>
        <end position="202"/>
    </location>
</feature>
<gene>
    <name evidence="4" type="ORF">FHR75_001371</name>
</gene>
<keyword evidence="1" id="KW-0560">Oxidoreductase</keyword>
<reference evidence="4 5" key="2">
    <citation type="submission" date="2020-08" db="EMBL/GenBank/DDBJ databases">
        <authorList>
            <person name="Partida-Martinez L."/>
            <person name="Huntemann M."/>
            <person name="Clum A."/>
            <person name="Wang J."/>
            <person name="Palaniappan K."/>
            <person name="Ritter S."/>
            <person name="Chen I.-M."/>
            <person name="Stamatis D."/>
            <person name="Reddy T."/>
            <person name="O'Malley R."/>
            <person name="Daum C."/>
            <person name="Shapiro N."/>
            <person name="Ivanova N."/>
            <person name="Kyrpides N."/>
            <person name="Woyke T."/>
        </authorList>
    </citation>
    <scope>NUCLEOTIDE SEQUENCE [LARGE SCALE GENOMIC DNA]</scope>
    <source>
        <strain evidence="4 5">AS2.23</strain>
    </source>
</reference>
<sequence>MATTSSIVDPLGSYGASEQEDGGVEALRWADVLAGCARTRRPTLTPARPDPGPPRPRPAPTPARPDPARSVPGMDLPEELLTLLRERATCYVATTMPDGSPQLTQTWVDTDGTNIVINTVEGFQKLRNVQRDPRVAVTVADPANPSRYFAVRGRVVSVTTEGGEEGIEALAQKYLGGPYPWFGGRDQTRVVVTVAADRVHAVG</sequence>
<dbReference type="AlphaFoldDB" id="A0A7W4TL15"/>
<dbReference type="GO" id="GO:0005829">
    <property type="term" value="C:cytosol"/>
    <property type="evidence" value="ECO:0007669"/>
    <property type="project" value="TreeGrafter"/>
</dbReference>
<dbReference type="InterPro" id="IPR012349">
    <property type="entry name" value="Split_barrel_FMN-bd"/>
</dbReference>
<dbReference type="PANTHER" id="PTHR35176:SF6">
    <property type="entry name" value="HEME OXYGENASE HI_0854-RELATED"/>
    <property type="match status" value="1"/>
</dbReference>
<dbReference type="InterPro" id="IPR011576">
    <property type="entry name" value="Pyridox_Oxase_N"/>
</dbReference>
<dbReference type="PANTHER" id="PTHR35176">
    <property type="entry name" value="HEME OXYGENASE HI_0854-RELATED"/>
    <property type="match status" value="1"/>
</dbReference>
<proteinExistence type="predicted"/>
<dbReference type="InterPro" id="IPR019920">
    <property type="entry name" value="F420-binding_dom_put"/>
</dbReference>
<reference evidence="4 5" key="1">
    <citation type="submission" date="2020-08" db="EMBL/GenBank/DDBJ databases">
        <title>The Agave Microbiome: Exploring the role of microbial communities in plant adaptations to desert environments.</title>
        <authorList>
            <person name="Partida-Martinez L.P."/>
        </authorList>
    </citation>
    <scope>NUCLEOTIDE SEQUENCE [LARGE SCALE GENOMIC DNA]</scope>
    <source>
        <strain evidence="4 5">AS2.23</strain>
    </source>
</reference>
<organism evidence="4 5">
    <name type="scientific">Kineococcus radiotolerans</name>
    <dbReference type="NCBI Taxonomy" id="131568"/>
    <lineage>
        <taxon>Bacteria</taxon>
        <taxon>Bacillati</taxon>
        <taxon>Actinomycetota</taxon>
        <taxon>Actinomycetes</taxon>
        <taxon>Kineosporiales</taxon>
        <taxon>Kineosporiaceae</taxon>
        <taxon>Kineococcus</taxon>
    </lineage>
</organism>
<protein>
    <submittedName>
        <fullName evidence="4">PPOX class probable F420-dependent enzyme</fullName>
    </submittedName>
</protein>
<dbReference type="InterPro" id="IPR052019">
    <property type="entry name" value="F420H2_bilvrd_red/Heme_oxyg"/>
</dbReference>
<evidence type="ECO:0000256" key="2">
    <source>
        <dbReference type="SAM" id="MobiDB-lite"/>
    </source>
</evidence>
<evidence type="ECO:0000313" key="4">
    <source>
        <dbReference type="EMBL" id="MBB2900583.1"/>
    </source>
</evidence>
<dbReference type="Pfam" id="PF01243">
    <property type="entry name" value="PNPOx_N"/>
    <property type="match status" value="1"/>
</dbReference>
<dbReference type="Gene3D" id="2.30.110.10">
    <property type="entry name" value="Electron Transport, Fmn-binding Protein, Chain A"/>
    <property type="match status" value="1"/>
</dbReference>
<feature type="region of interest" description="Disordered" evidence="2">
    <location>
        <begin position="1"/>
        <end position="23"/>
    </location>
</feature>
<dbReference type="EMBL" id="JACHVY010000001">
    <property type="protein sequence ID" value="MBB2900583.1"/>
    <property type="molecule type" value="Genomic_DNA"/>
</dbReference>
<dbReference type="Proteomes" id="UP000533269">
    <property type="component" value="Unassembled WGS sequence"/>
</dbReference>
<accession>A0A7W4TL15</accession>
<evidence type="ECO:0000259" key="3">
    <source>
        <dbReference type="Pfam" id="PF01243"/>
    </source>
</evidence>
<dbReference type="NCBIfam" id="TIGR03618">
    <property type="entry name" value="Rv1155_F420"/>
    <property type="match status" value="1"/>
</dbReference>
<dbReference type="GO" id="GO:0070967">
    <property type="term" value="F:coenzyme F420 binding"/>
    <property type="evidence" value="ECO:0007669"/>
    <property type="project" value="TreeGrafter"/>
</dbReference>
<dbReference type="GO" id="GO:0016627">
    <property type="term" value="F:oxidoreductase activity, acting on the CH-CH group of donors"/>
    <property type="evidence" value="ECO:0007669"/>
    <property type="project" value="TreeGrafter"/>
</dbReference>
<name>A0A7W4TL15_KINRA</name>
<evidence type="ECO:0000313" key="5">
    <source>
        <dbReference type="Proteomes" id="UP000533269"/>
    </source>
</evidence>
<feature type="compositionally biased region" description="Pro residues" evidence="2">
    <location>
        <begin position="48"/>
        <end position="65"/>
    </location>
</feature>